<dbReference type="EMBL" id="JAGGLV010000001">
    <property type="protein sequence ID" value="MBP2110499.1"/>
    <property type="molecule type" value="Genomic_DNA"/>
</dbReference>
<protein>
    <submittedName>
        <fullName evidence="1">Uncharacterized protein</fullName>
    </submittedName>
</protein>
<keyword evidence="2" id="KW-1185">Reference proteome</keyword>
<accession>A0ABS4NM56</accession>
<dbReference type="Proteomes" id="UP000773462">
    <property type="component" value="Unassembled WGS sequence"/>
</dbReference>
<sequence length="29" mass="3291">MSVEYVERINLKGPIAFRAGVLLDNDWLA</sequence>
<comment type="caution">
    <text evidence="1">The sequence shown here is derived from an EMBL/GenBank/DDBJ whole genome shotgun (WGS) entry which is preliminary data.</text>
</comment>
<evidence type="ECO:0000313" key="2">
    <source>
        <dbReference type="Proteomes" id="UP000773462"/>
    </source>
</evidence>
<evidence type="ECO:0000313" key="1">
    <source>
        <dbReference type="EMBL" id="MBP2110499.1"/>
    </source>
</evidence>
<name>A0ABS4NM56_9BACL</name>
<reference evidence="1 2" key="1">
    <citation type="submission" date="2021-03" db="EMBL/GenBank/DDBJ databases">
        <title>Genomic Encyclopedia of Type Strains, Phase IV (KMG-IV): sequencing the most valuable type-strain genomes for metagenomic binning, comparative biology and taxonomic classification.</title>
        <authorList>
            <person name="Goeker M."/>
        </authorList>
    </citation>
    <scope>NUCLEOTIDE SEQUENCE [LARGE SCALE GENOMIC DNA]</scope>
    <source>
        <strain evidence="1 2">DSM 101953</strain>
    </source>
</reference>
<organism evidence="1 2">
    <name type="scientific">Paenibacillus silagei</name>
    <dbReference type="NCBI Taxonomy" id="1670801"/>
    <lineage>
        <taxon>Bacteria</taxon>
        <taxon>Bacillati</taxon>
        <taxon>Bacillota</taxon>
        <taxon>Bacilli</taxon>
        <taxon>Bacillales</taxon>
        <taxon>Paenibacillaceae</taxon>
        <taxon>Paenibacillus</taxon>
    </lineage>
</organism>
<proteinExistence type="predicted"/>
<gene>
    <name evidence="1" type="ORF">J2Z70_000638</name>
</gene>